<evidence type="ECO:0000256" key="1">
    <source>
        <dbReference type="SAM" id="Phobius"/>
    </source>
</evidence>
<dbReference type="SUPFAM" id="SSF52317">
    <property type="entry name" value="Class I glutamine amidotransferase-like"/>
    <property type="match status" value="1"/>
</dbReference>
<dbReference type="STRING" id="1111735.GCA_000428045_04291"/>
<keyword evidence="1" id="KW-0472">Membrane</keyword>
<feature type="transmembrane region" description="Helical" evidence="1">
    <location>
        <begin position="16"/>
        <end position="33"/>
    </location>
</feature>
<proteinExistence type="predicted"/>
<evidence type="ECO:0000313" key="4">
    <source>
        <dbReference type="EMBL" id="PLX62112.1"/>
    </source>
</evidence>
<feature type="domain" description="DUF7088" evidence="3">
    <location>
        <begin position="47"/>
        <end position="108"/>
    </location>
</feature>
<dbReference type="InterPro" id="IPR055396">
    <property type="entry name" value="DUF7088"/>
</dbReference>
<dbReference type="EMBL" id="PKUN01000009">
    <property type="protein sequence ID" value="PLX62112.1"/>
    <property type="molecule type" value="Genomic_DNA"/>
</dbReference>
<keyword evidence="1" id="KW-1133">Transmembrane helix</keyword>
<organism evidence="4 5">
    <name type="scientific">Sedimenticola selenatireducens</name>
    <dbReference type="NCBI Taxonomy" id="191960"/>
    <lineage>
        <taxon>Bacteria</taxon>
        <taxon>Pseudomonadati</taxon>
        <taxon>Pseudomonadota</taxon>
        <taxon>Gammaproteobacteria</taxon>
        <taxon>Chromatiales</taxon>
        <taxon>Sedimenticolaceae</taxon>
        <taxon>Sedimenticola</taxon>
    </lineage>
</organism>
<sequence length="448" mass="49722">MKTVSRNRLRQRLEGLLFYLLLVIAIGLAGWLSQRYQGVFDWSDRARNSLSSASQQLLSRLEAPLLIRSFAPDDAQLRQRIRAVIEPYQRARPDITLEFIDPSLQPELTRESGIRRSGELHISYQGRSENLSTLNEQQISNSIQRLIQQGQRWIATIEGHGERRLNGKANHDLGDFGVALRRKGYRIQPLQLTEQPVIPRNTALLVIAGPRVEYLPGELAVIHDYLDRGGNLLWLTDPGPQHALPSLFQELGLEILPGTVVDANAAGLGLDNPAIALVTRFPEHPATNQFRLVTLYPFAAALKAGTAAGWQTTPLLQTQPGSWNETGKLVGELQRDADQGEESGPLTLGYAFSRQLDGKSQRLVALGDGDFLSNSYLGNGGNLDLGLNLIRWLSGDDNLLDIPARTAPDTRLDLSRTSGAIIGLGFLFILPILLFTAGLFIWWRRRRA</sequence>
<evidence type="ECO:0000259" key="2">
    <source>
        <dbReference type="Pfam" id="PF09822"/>
    </source>
</evidence>
<feature type="domain" description="ABC-type uncharacterised transport system" evidence="2">
    <location>
        <begin position="154"/>
        <end position="380"/>
    </location>
</feature>
<comment type="caution">
    <text evidence="4">The sequence shown here is derived from an EMBL/GenBank/DDBJ whole genome shotgun (WGS) entry which is preliminary data.</text>
</comment>
<dbReference type="Pfam" id="PF09822">
    <property type="entry name" value="ABC_transp_aux"/>
    <property type="match status" value="1"/>
</dbReference>
<accession>A0A2N6CXT8</accession>
<name>A0A2N6CXT8_9GAMM</name>
<dbReference type="Pfam" id="PF23357">
    <property type="entry name" value="DUF7088"/>
    <property type="match status" value="1"/>
</dbReference>
<keyword evidence="1" id="KW-0812">Transmembrane</keyword>
<evidence type="ECO:0000313" key="5">
    <source>
        <dbReference type="Proteomes" id="UP000235015"/>
    </source>
</evidence>
<evidence type="ECO:0000259" key="3">
    <source>
        <dbReference type="Pfam" id="PF23357"/>
    </source>
</evidence>
<protein>
    <submittedName>
        <fullName evidence="4">Uncharacterized protein</fullName>
    </submittedName>
</protein>
<dbReference type="Proteomes" id="UP000235015">
    <property type="component" value="Unassembled WGS sequence"/>
</dbReference>
<dbReference type="AlphaFoldDB" id="A0A2N6CXT8"/>
<reference evidence="4 5" key="1">
    <citation type="submission" date="2017-11" db="EMBL/GenBank/DDBJ databases">
        <title>Genome-resolved metagenomics identifies genetic mobility, metabolic interactions, and unexpected diversity in perchlorate-reducing communities.</title>
        <authorList>
            <person name="Barnum T.P."/>
            <person name="Figueroa I.A."/>
            <person name="Carlstrom C.I."/>
            <person name="Lucas L.N."/>
            <person name="Engelbrektson A.L."/>
            <person name="Coates J.D."/>
        </authorList>
    </citation>
    <scope>NUCLEOTIDE SEQUENCE [LARGE SCALE GENOMIC DNA]</scope>
    <source>
        <strain evidence="4">BM301</strain>
    </source>
</reference>
<dbReference type="InterPro" id="IPR019196">
    <property type="entry name" value="ABC_transp_unknown"/>
</dbReference>
<feature type="transmembrane region" description="Helical" evidence="1">
    <location>
        <begin position="420"/>
        <end position="443"/>
    </location>
</feature>
<dbReference type="InterPro" id="IPR029062">
    <property type="entry name" value="Class_I_gatase-like"/>
</dbReference>
<gene>
    <name evidence="4" type="ORF">C0630_08005</name>
</gene>